<dbReference type="CDD" id="cd16441">
    <property type="entry name" value="beta_Kdo_transferase_KpsS"/>
    <property type="match status" value="1"/>
</dbReference>
<name>A0A368NRI3_AGRVI</name>
<evidence type="ECO:0000313" key="2">
    <source>
        <dbReference type="Proteomes" id="UP000436911"/>
    </source>
</evidence>
<dbReference type="GeneID" id="60683607"/>
<dbReference type="GO" id="GO:0000271">
    <property type="term" value="P:polysaccharide biosynthetic process"/>
    <property type="evidence" value="ECO:0007669"/>
    <property type="project" value="InterPro"/>
</dbReference>
<proteinExistence type="predicted"/>
<comment type="caution">
    <text evidence="1">The sequence shown here is derived from an EMBL/GenBank/DDBJ whole genome shotgun (WGS) entry which is preliminary data.</text>
</comment>
<dbReference type="EMBL" id="QUSG01000003">
    <property type="protein sequence ID" value="KAA3529534.1"/>
    <property type="molecule type" value="Genomic_DNA"/>
</dbReference>
<dbReference type="AlphaFoldDB" id="A0A368NRI3"/>
<organism evidence="1 2">
    <name type="scientific">Agrobacterium vitis</name>
    <name type="common">Rhizobium vitis</name>
    <dbReference type="NCBI Taxonomy" id="373"/>
    <lineage>
        <taxon>Bacteria</taxon>
        <taxon>Pseudomonadati</taxon>
        <taxon>Pseudomonadota</taxon>
        <taxon>Alphaproteobacteria</taxon>
        <taxon>Hyphomicrobiales</taxon>
        <taxon>Rhizobiaceae</taxon>
        <taxon>Rhizobium/Agrobacterium group</taxon>
        <taxon>Agrobacterium</taxon>
    </lineage>
</organism>
<sequence>MTSSEPTKAVLFLQGPPSILWTEFARAFEQAGVKTHHVNFTLGDFLFWRKRGAKNYRGSFSKWPAYLRRLIAEKGITDIVYYADRLPYHAKAAEIGAEIGVRCHAVEWGYLRPDWLTFERDGMGRFSHFPNDPKAIRAIAAKVGEPDIAVKYPHTFGQEAFNEVIYNLLNFFGRPFYPLYNADKYYSALVDYLPWLLKAGVKPARLPEGFLEDGQPPFYLVALQLQSDYQIRANSPYRHLRDMMRQVIASFVKNAPAGSKLLFKQHPLDNGLERWHKVLRHIAREFKIEDRVVFIEEGDLHDILQKTAGVVIVNSTVGLHSLRAKKPTIVLGCAVFDVPGLTHQGRLDDFWKRPEPVDPELMRDLVKAMAATIQIKGDFFNKAGRQAAIGAMVQRVIEGTVNMPDAFIDPPPRLTSPKGILTVLGRPVELDWEEDAAVPDMTYARSGPIR</sequence>
<reference evidence="1 2" key="1">
    <citation type="submission" date="2018-08" db="EMBL/GenBank/DDBJ databases">
        <title>Genome sequencing of Agrobacterium vitis strain ICMP 10754.</title>
        <authorList>
            <person name="Visnovsky S.B."/>
            <person name="Pitman A.R."/>
        </authorList>
    </citation>
    <scope>NUCLEOTIDE SEQUENCE [LARGE SCALE GENOMIC DNA]</scope>
    <source>
        <strain evidence="1 2">ICMP 10754</strain>
    </source>
</reference>
<dbReference type="Pfam" id="PF05159">
    <property type="entry name" value="Capsule_synth"/>
    <property type="match status" value="1"/>
</dbReference>
<gene>
    <name evidence="1" type="ORF">DXT89_07285</name>
</gene>
<dbReference type="GO" id="GO:0015774">
    <property type="term" value="P:polysaccharide transport"/>
    <property type="evidence" value="ECO:0007669"/>
    <property type="project" value="InterPro"/>
</dbReference>
<dbReference type="RefSeq" id="WP_060718760.1">
    <property type="nucleotide sequence ID" value="NZ_CP055265.1"/>
</dbReference>
<accession>A0A368NRI3</accession>
<protein>
    <submittedName>
        <fullName evidence="1">Capsular biosynthesis protein</fullName>
    </submittedName>
</protein>
<evidence type="ECO:0000313" key="1">
    <source>
        <dbReference type="EMBL" id="KAA3529534.1"/>
    </source>
</evidence>
<dbReference type="Proteomes" id="UP000436911">
    <property type="component" value="Unassembled WGS sequence"/>
</dbReference>
<dbReference type="OrthoDB" id="9794206at2"/>
<dbReference type="InterPro" id="IPR007833">
    <property type="entry name" value="Capsule_polysaccharide_synth"/>
</dbReference>